<evidence type="ECO:0000259" key="16">
    <source>
        <dbReference type="PROSITE" id="PS50109"/>
    </source>
</evidence>
<dbReference type="PANTHER" id="PTHR41523:SF8">
    <property type="entry name" value="ETHYLENE RESPONSE SENSOR PROTEIN"/>
    <property type="match status" value="1"/>
</dbReference>
<organism evidence="17 18">
    <name type="scientific">Roseicella aerolata</name>
    <dbReference type="NCBI Taxonomy" id="2883479"/>
    <lineage>
        <taxon>Bacteria</taxon>
        <taxon>Pseudomonadati</taxon>
        <taxon>Pseudomonadota</taxon>
        <taxon>Alphaproteobacteria</taxon>
        <taxon>Acetobacterales</taxon>
        <taxon>Roseomonadaceae</taxon>
        <taxon>Roseicella</taxon>
    </lineage>
</organism>
<feature type="transmembrane region" description="Helical" evidence="15">
    <location>
        <begin position="20"/>
        <end position="37"/>
    </location>
</feature>
<dbReference type="AlphaFoldDB" id="A0A9X1IL75"/>
<dbReference type="EC" id="2.7.13.3" evidence="3"/>
<evidence type="ECO:0000256" key="10">
    <source>
        <dbReference type="ARBA" id="ARBA00022989"/>
    </source>
</evidence>
<keyword evidence="4" id="KW-0597">Phosphoprotein</keyword>
<keyword evidence="11" id="KW-0902">Two-component regulatory system</keyword>
<dbReference type="PANTHER" id="PTHR41523">
    <property type="entry name" value="TWO-COMPONENT SYSTEM SENSOR PROTEIN"/>
    <property type="match status" value="1"/>
</dbReference>
<accession>A0A9X1IL75</accession>
<dbReference type="Gene3D" id="1.20.120.620">
    <property type="entry name" value="Backbone structure of the membrane domain of e. Coli histidine kinase receptor kdpd"/>
    <property type="match status" value="1"/>
</dbReference>
<dbReference type="Gene3D" id="3.30.450.20">
    <property type="entry name" value="PAS domain"/>
    <property type="match status" value="1"/>
</dbReference>
<evidence type="ECO:0000256" key="3">
    <source>
        <dbReference type="ARBA" id="ARBA00012438"/>
    </source>
</evidence>
<reference evidence="17" key="1">
    <citation type="submission" date="2021-10" db="EMBL/GenBank/DDBJ databases">
        <title>Roseicella aerolatum sp. nov., isolated from aerosols of e-waste dismantling site.</title>
        <authorList>
            <person name="Qin T."/>
        </authorList>
    </citation>
    <scope>NUCLEOTIDE SEQUENCE</scope>
    <source>
        <strain evidence="17">GB24</strain>
    </source>
</reference>
<dbReference type="SMART" id="SM00387">
    <property type="entry name" value="HATPase_c"/>
    <property type="match status" value="1"/>
</dbReference>
<dbReference type="SUPFAM" id="SSF55874">
    <property type="entry name" value="ATPase domain of HSP90 chaperone/DNA topoisomerase II/histidine kinase"/>
    <property type="match status" value="1"/>
</dbReference>
<keyword evidence="10 15" id="KW-1133">Transmembrane helix</keyword>
<evidence type="ECO:0000256" key="8">
    <source>
        <dbReference type="ARBA" id="ARBA00022777"/>
    </source>
</evidence>
<gene>
    <name evidence="17" type="ORF">LHA35_27365</name>
</gene>
<feature type="region of interest" description="Disordered" evidence="14">
    <location>
        <begin position="334"/>
        <end position="364"/>
    </location>
</feature>
<dbReference type="GO" id="GO:0000160">
    <property type="term" value="P:phosphorelay signal transduction system"/>
    <property type="evidence" value="ECO:0007669"/>
    <property type="project" value="UniProtKB-KW"/>
</dbReference>
<evidence type="ECO:0000313" key="18">
    <source>
        <dbReference type="Proteomes" id="UP001139311"/>
    </source>
</evidence>
<dbReference type="EMBL" id="JAJAQI010000097">
    <property type="protein sequence ID" value="MCB4825433.1"/>
    <property type="molecule type" value="Genomic_DNA"/>
</dbReference>
<evidence type="ECO:0000256" key="4">
    <source>
        <dbReference type="ARBA" id="ARBA00022553"/>
    </source>
</evidence>
<dbReference type="Pfam" id="PF07568">
    <property type="entry name" value="HisKA_2"/>
    <property type="match status" value="1"/>
</dbReference>
<dbReference type="InterPro" id="IPR011495">
    <property type="entry name" value="Sig_transdc_His_kin_sub2_dim/P"/>
</dbReference>
<feature type="transmembrane region" description="Helical" evidence="15">
    <location>
        <begin position="87"/>
        <end position="111"/>
    </location>
</feature>
<keyword evidence="13" id="KW-0175">Coiled coil</keyword>
<dbReference type="InterPro" id="IPR038318">
    <property type="entry name" value="KdpD_sf"/>
</dbReference>
<dbReference type="GO" id="GO:0004673">
    <property type="term" value="F:protein histidine kinase activity"/>
    <property type="evidence" value="ECO:0007669"/>
    <property type="project" value="UniProtKB-EC"/>
</dbReference>
<dbReference type="GO" id="GO:0005524">
    <property type="term" value="F:ATP binding"/>
    <property type="evidence" value="ECO:0007669"/>
    <property type="project" value="UniProtKB-KW"/>
</dbReference>
<dbReference type="Gene3D" id="3.30.565.10">
    <property type="entry name" value="Histidine kinase-like ATPase, C-terminal domain"/>
    <property type="match status" value="1"/>
</dbReference>
<evidence type="ECO:0000256" key="5">
    <source>
        <dbReference type="ARBA" id="ARBA00022679"/>
    </source>
</evidence>
<evidence type="ECO:0000256" key="13">
    <source>
        <dbReference type="SAM" id="Coils"/>
    </source>
</evidence>
<evidence type="ECO:0000256" key="15">
    <source>
        <dbReference type="SAM" id="Phobius"/>
    </source>
</evidence>
<dbReference type="InterPro" id="IPR003594">
    <property type="entry name" value="HATPase_dom"/>
</dbReference>
<proteinExistence type="predicted"/>
<dbReference type="Pfam" id="PF02518">
    <property type="entry name" value="HATPase_c"/>
    <property type="match status" value="1"/>
</dbReference>
<dbReference type="GO" id="GO:0016020">
    <property type="term" value="C:membrane"/>
    <property type="evidence" value="ECO:0007669"/>
    <property type="project" value="UniProtKB-SubCell"/>
</dbReference>
<dbReference type="Pfam" id="PF13493">
    <property type="entry name" value="DUF4118"/>
    <property type="match status" value="1"/>
</dbReference>
<keyword evidence="6 15" id="KW-0812">Transmembrane</keyword>
<evidence type="ECO:0000313" key="17">
    <source>
        <dbReference type="EMBL" id="MCB4825433.1"/>
    </source>
</evidence>
<evidence type="ECO:0000256" key="2">
    <source>
        <dbReference type="ARBA" id="ARBA00004141"/>
    </source>
</evidence>
<evidence type="ECO:0000256" key="1">
    <source>
        <dbReference type="ARBA" id="ARBA00000085"/>
    </source>
</evidence>
<dbReference type="RefSeq" id="WP_226614346.1">
    <property type="nucleotide sequence ID" value="NZ_JAJAQI010000097.1"/>
</dbReference>
<comment type="caution">
    <text evidence="17">The sequence shown here is derived from an EMBL/GenBank/DDBJ whole genome shotgun (WGS) entry which is preliminary data.</text>
</comment>
<keyword evidence="8" id="KW-0418">Kinase</keyword>
<dbReference type="InterPro" id="IPR005467">
    <property type="entry name" value="His_kinase_dom"/>
</dbReference>
<comment type="catalytic activity">
    <reaction evidence="1">
        <text>ATP + protein L-histidine = ADP + protein N-phospho-L-histidine.</text>
        <dbReference type="EC" id="2.7.13.3"/>
    </reaction>
</comment>
<keyword evidence="7" id="KW-0547">Nucleotide-binding</keyword>
<protein>
    <recommendedName>
        <fullName evidence="3">histidine kinase</fullName>
        <ecNumber evidence="3">2.7.13.3</ecNumber>
    </recommendedName>
</protein>
<feature type="transmembrane region" description="Helical" evidence="15">
    <location>
        <begin position="65"/>
        <end position="81"/>
    </location>
</feature>
<keyword evidence="9" id="KW-0067">ATP-binding</keyword>
<keyword evidence="12 15" id="KW-0472">Membrane</keyword>
<sequence>MRRYFRPLRRTRALPLPVRWAGAALLVLAAFGLRYLLLGPTPAVPYMLFLPAVILAAVVFGRGSGVTATVLGALLAVYFFVEPLYSFAFADAASVISVMLFAAIGFFIAALSGALHDAYIEAEDAYHAVETARREAEAARARAEAGERERDLLLAELKHRVKNDMQRIMSTMRLQAAGAAPDVATALYAAVDRVRIVAAVHDRLARRDGHLLVGMHGFLDDLVAGLRASVLGLQPVGLFVDAEDHMLPVSRAGTVGLVANELITNALKHAFPEDRVGSITIGFRRDGTDFLLLVADDGIGLPEMPAVEAEQESRRHGGMGRKLVRALAAQLGGQIETRPREPTGTQHVLRFPMNQPGAADQGEV</sequence>
<dbReference type="InterPro" id="IPR025201">
    <property type="entry name" value="KdpD_TM"/>
</dbReference>
<dbReference type="InterPro" id="IPR036890">
    <property type="entry name" value="HATPase_C_sf"/>
</dbReference>
<evidence type="ECO:0000256" key="14">
    <source>
        <dbReference type="SAM" id="MobiDB-lite"/>
    </source>
</evidence>
<feature type="domain" description="Histidine kinase" evidence="16">
    <location>
        <begin position="156"/>
        <end position="355"/>
    </location>
</feature>
<dbReference type="PROSITE" id="PS50109">
    <property type="entry name" value="HIS_KIN"/>
    <property type="match status" value="1"/>
</dbReference>
<keyword evidence="5" id="KW-0808">Transferase</keyword>
<feature type="coiled-coil region" evidence="13">
    <location>
        <begin position="122"/>
        <end position="156"/>
    </location>
</feature>
<evidence type="ECO:0000256" key="12">
    <source>
        <dbReference type="ARBA" id="ARBA00023136"/>
    </source>
</evidence>
<name>A0A9X1IL75_9PROT</name>
<evidence type="ECO:0000256" key="11">
    <source>
        <dbReference type="ARBA" id="ARBA00023012"/>
    </source>
</evidence>
<evidence type="ECO:0000256" key="7">
    <source>
        <dbReference type="ARBA" id="ARBA00022741"/>
    </source>
</evidence>
<keyword evidence="18" id="KW-1185">Reference proteome</keyword>
<evidence type="ECO:0000256" key="9">
    <source>
        <dbReference type="ARBA" id="ARBA00022840"/>
    </source>
</evidence>
<evidence type="ECO:0000256" key="6">
    <source>
        <dbReference type="ARBA" id="ARBA00022692"/>
    </source>
</evidence>
<dbReference type="Proteomes" id="UP001139311">
    <property type="component" value="Unassembled WGS sequence"/>
</dbReference>
<comment type="subcellular location">
    <subcellularLocation>
        <location evidence="2">Membrane</location>
        <topology evidence="2">Multi-pass membrane protein</topology>
    </subcellularLocation>
</comment>